<evidence type="ECO:0000256" key="1">
    <source>
        <dbReference type="SAM" id="Phobius"/>
    </source>
</evidence>
<protein>
    <submittedName>
        <fullName evidence="2">Uncharacterized protein</fullName>
    </submittedName>
</protein>
<name>A0A1F2P7P3_9EURY</name>
<dbReference type="Proteomes" id="UP000186940">
    <property type="component" value="Unassembled WGS sequence"/>
</dbReference>
<feature type="transmembrane region" description="Helical" evidence="1">
    <location>
        <begin position="272"/>
        <end position="295"/>
    </location>
</feature>
<dbReference type="STRING" id="1838285.SCAL_001295"/>
<dbReference type="EMBL" id="LYOS01000004">
    <property type="protein sequence ID" value="OFV67377.1"/>
    <property type="molecule type" value="Genomic_DNA"/>
</dbReference>
<evidence type="ECO:0000313" key="3">
    <source>
        <dbReference type="Proteomes" id="UP000186940"/>
    </source>
</evidence>
<keyword evidence="1" id="KW-0472">Membrane</keyword>
<keyword evidence="1" id="KW-1133">Transmembrane helix</keyword>
<dbReference type="AlphaFoldDB" id="A0A1F2P7P3"/>
<keyword evidence="3" id="KW-1185">Reference proteome</keyword>
<gene>
    <name evidence="2" type="ORF">SCAL_001295</name>
</gene>
<comment type="caution">
    <text evidence="2">The sequence shown here is derived from an EMBL/GenBank/DDBJ whole genome shotgun (WGS) entry which is preliminary data.</text>
</comment>
<sequence>MRYHLIPVFLILILVLSTITPVDGSDATKREILTDLLAIDKPSLFEDYSELFLAKTKVQATIQGMDGSEVTVVTSEWVDLFLEILDKFEAMTDVDDDPASHIEALRMADDVNSSISLFAGYDEASSNGIPLLLELALERFYIKEGEFFESASRIEKETAVRIEYMSISSEAYRKGDLLTDSSRMRFESARTRRIYEKDMENAASFIDAAGVHLDNAEHHPPGFFGLTSGFMEVLKARDNFYSGKKIYELHSDRKLETIEELETDINKTYNEMIIAILKVLLAYLVLLAVLTFITYRRVTRWRKDLYDTRLGEELIS</sequence>
<accession>A0A1F2P7P3</accession>
<proteinExistence type="predicted"/>
<organism evidence="2 3">
    <name type="scientific">Candidatus Syntropharchaeum caldarium</name>
    <dbReference type="NCBI Taxonomy" id="1838285"/>
    <lineage>
        <taxon>Archaea</taxon>
        <taxon>Methanobacteriati</taxon>
        <taxon>Methanobacteriota</taxon>
        <taxon>Stenosarchaea group</taxon>
        <taxon>Methanomicrobia</taxon>
        <taxon>Methanosarcinales</taxon>
        <taxon>ANME-2 cluster</taxon>
        <taxon>Candidatus Syntropharchaeum</taxon>
    </lineage>
</organism>
<evidence type="ECO:0000313" key="2">
    <source>
        <dbReference type="EMBL" id="OFV67377.1"/>
    </source>
</evidence>
<keyword evidence="1" id="KW-0812">Transmembrane</keyword>
<reference evidence="2" key="1">
    <citation type="submission" date="2016-05" db="EMBL/GenBank/DDBJ databases">
        <title>Microbial consortia oxidize butane by reversing methanogenesis.</title>
        <authorList>
            <person name="Laso-Perez R."/>
            <person name="Richter M."/>
            <person name="Wegener G."/>
            <person name="Musat F."/>
        </authorList>
    </citation>
    <scope>NUCLEOTIDE SEQUENCE [LARGE SCALE GENOMIC DNA]</scope>
    <source>
        <strain evidence="2">BOX2</strain>
    </source>
</reference>